<sequence length="88" mass="9422">MKRSFLLAFALIVGVGGALANNNLVKVQKAASSYTYYLESACDQVVTCDDQYEGTPCSIAFDNVVVYDGPSCLTGHEVVTIQGKLPLE</sequence>
<name>A0ACC6L487_9SPHI</name>
<comment type="caution">
    <text evidence="1">The sequence shown here is derived from an EMBL/GenBank/DDBJ whole genome shotgun (WGS) entry which is preliminary data.</text>
</comment>
<dbReference type="Proteomes" id="UP001246858">
    <property type="component" value="Unassembled WGS sequence"/>
</dbReference>
<keyword evidence="2" id="KW-1185">Reference proteome</keyword>
<reference evidence="1" key="1">
    <citation type="submission" date="2023-07" db="EMBL/GenBank/DDBJ databases">
        <title>Sorghum-associated microbial communities from plants grown in Nebraska, USA.</title>
        <authorList>
            <person name="Schachtman D."/>
        </authorList>
    </citation>
    <scope>NUCLEOTIDE SEQUENCE</scope>
    <source>
        <strain evidence="1">2697</strain>
    </source>
</reference>
<dbReference type="EMBL" id="JAVDTF010000007">
    <property type="protein sequence ID" value="MDR6786463.1"/>
    <property type="molecule type" value="Genomic_DNA"/>
</dbReference>
<proteinExistence type="predicted"/>
<evidence type="ECO:0000313" key="2">
    <source>
        <dbReference type="Proteomes" id="UP001246858"/>
    </source>
</evidence>
<organism evidence="1 2">
    <name type="scientific">Pedobacter africanus</name>
    <dbReference type="NCBI Taxonomy" id="151894"/>
    <lineage>
        <taxon>Bacteria</taxon>
        <taxon>Pseudomonadati</taxon>
        <taxon>Bacteroidota</taxon>
        <taxon>Sphingobacteriia</taxon>
        <taxon>Sphingobacteriales</taxon>
        <taxon>Sphingobacteriaceae</taxon>
        <taxon>Pedobacter</taxon>
    </lineage>
</organism>
<protein>
    <submittedName>
        <fullName evidence="1">Uncharacterized protein</fullName>
    </submittedName>
</protein>
<accession>A0ACC6L487</accession>
<gene>
    <name evidence="1" type="ORF">J2X78_005058</name>
</gene>
<evidence type="ECO:0000313" key="1">
    <source>
        <dbReference type="EMBL" id="MDR6786463.1"/>
    </source>
</evidence>